<keyword evidence="6 8" id="KW-1133">Transmembrane helix</keyword>
<evidence type="ECO:0000256" key="5">
    <source>
        <dbReference type="ARBA" id="ARBA00022692"/>
    </source>
</evidence>
<dbReference type="Pfam" id="PF03591">
    <property type="entry name" value="AzlC"/>
    <property type="match status" value="1"/>
</dbReference>
<reference evidence="9 10" key="1">
    <citation type="journal article" date="2019" name="Int. J. Syst. Evol. Microbiol.">
        <title>The Global Catalogue of Microorganisms (GCM) 10K type strain sequencing project: providing services to taxonomists for standard genome sequencing and annotation.</title>
        <authorList>
            <consortium name="The Broad Institute Genomics Platform"/>
            <consortium name="The Broad Institute Genome Sequencing Center for Infectious Disease"/>
            <person name="Wu L."/>
            <person name="Ma J."/>
        </authorList>
    </citation>
    <scope>NUCLEOTIDE SEQUENCE [LARGE SCALE GENOMIC DNA]</scope>
    <source>
        <strain evidence="9 10">JCM 16022</strain>
    </source>
</reference>
<dbReference type="EMBL" id="BAAAQR010000001">
    <property type="protein sequence ID" value="GAA2137359.1"/>
    <property type="molecule type" value="Genomic_DNA"/>
</dbReference>
<feature type="transmembrane region" description="Helical" evidence="8">
    <location>
        <begin position="134"/>
        <end position="157"/>
    </location>
</feature>
<comment type="subcellular location">
    <subcellularLocation>
        <location evidence="1">Cell membrane</location>
        <topology evidence="1">Multi-pass membrane protein</topology>
    </subcellularLocation>
</comment>
<comment type="caution">
    <text evidence="9">The sequence shown here is derived from an EMBL/GenBank/DDBJ whole genome shotgun (WGS) entry which is preliminary data.</text>
</comment>
<gene>
    <name evidence="9" type="ORF">GCM10009844_04340</name>
</gene>
<feature type="transmembrane region" description="Helical" evidence="8">
    <location>
        <begin position="192"/>
        <end position="217"/>
    </location>
</feature>
<feature type="transmembrane region" description="Helical" evidence="8">
    <location>
        <begin position="20"/>
        <end position="44"/>
    </location>
</feature>
<dbReference type="PANTHER" id="PTHR34979:SF1">
    <property type="entry name" value="INNER MEMBRANE PROTEIN YGAZ"/>
    <property type="match status" value="1"/>
</dbReference>
<evidence type="ECO:0000256" key="3">
    <source>
        <dbReference type="ARBA" id="ARBA00022448"/>
    </source>
</evidence>
<evidence type="ECO:0000313" key="10">
    <source>
        <dbReference type="Proteomes" id="UP001501771"/>
    </source>
</evidence>
<evidence type="ECO:0000256" key="1">
    <source>
        <dbReference type="ARBA" id="ARBA00004651"/>
    </source>
</evidence>
<dbReference type="Proteomes" id="UP001501771">
    <property type="component" value="Unassembled WGS sequence"/>
</dbReference>
<keyword evidence="7 8" id="KW-0472">Membrane</keyword>
<name>A0ABN2Z644_9ACTN</name>
<keyword evidence="3" id="KW-0813">Transport</keyword>
<keyword evidence="4" id="KW-1003">Cell membrane</keyword>
<dbReference type="PANTHER" id="PTHR34979">
    <property type="entry name" value="INNER MEMBRANE PROTEIN YGAZ"/>
    <property type="match status" value="1"/>
</dbReference>
<feature type="transmembrane region" description="Helical" evidence="8">
    <location>
        <begin position="163"/>
        <end position="180"/>
    </location>
</feature>
<dbReference type="RefSeq" id="WP_344146871.1">
    <property type="nucleotide sequence ID" value="NZ_BAAAQR010000001.1"/>
</dbReference>
<sequence>MTHPSAARAGLRDGMSVVAGYIPFALALGASLGSAGVDPLTAWLSSPLIIAGAAQLVTVQMLGAGAGVAVVITTALVVNARHVLYGAKMASLVPSWSRRDRGLAAYLLADPMFALASARARVDDPPEVPDTFRAYYFTMSWTCWAGWLVLTGSGVLLGDVLPAALPLDVAAALTFLLLLLPTLEGAAAKAAAVVGGVVAALAGGLPLGLGLLLGAAAGVGAGTWVSRVSTPAQSTRQEQSHV</sequence>
<evidence type="ECO:0008006" key="11">
    <source>
        <dbReference type="Google" id="ProtNLM"/>
    </source>
</evidence>
<proteinExistence type="inferred from homology"/>
<organism evidence="9 10">
    <name type="scientific">Nocardioides koreensis</name>
    <dbReference type="NCBI Taxonomy" id="433651"/>
    <lineage>
        <taxon>Bacteria</taxon>
        <taxon>Bacillati</taxon>
        <taxon>Actinomycetota</taxon>
        <taxon>Actinomycetes</taxon>
        <taxon>Propionibacteriales</taxon>
        <taxon>Nocardioidaceae</taxon>
        <taxon>Nocardioides</taxon>
    </lineage>
</organism>
<dbReference type="InterPro" id="IPR011606">
    <property type="entry name" value="Brnchd-chn_aa_trnsp_permease"/>
</dbReference>
<evidence type="ECO:0000313" key="9">
    <source>
        <dbReference type="EMBL" id="GAA2137359.1"/>
    </source>
</evidence>
<keyword evidence="10" id="KW-1185">Reference proteome</keyword>
<keyword evidence="5 8" id="KW-0812">Transmembrane</keyword>
<evidence type="ECO:0000256" key="6">
    <source>
        <dbReference type="ARBA" id="ARBA00022989"/>
    </source>
</evidence>
<accession>A0ABN2Z644</accession>
<evidence type="ECO:0000256" key="7">
    <source>
        <dbReference type="ARBA" id="ARBA00023136"/>
    </source>
</evidence>
<protein>
    <recommendedName>
        <fullName evidence="11">Branched-chain amino acid ABC transporter permease</fullName>
    </recommendedName>
</protein>
<evidence type="ECO:0000256" key="8">
    <source>
        <dbReference type="SAM" id="Phobius"/>
    </source>
</evidence>
<evidence type="ECO:0000256" key="4">
    <source>
        <dbReference type="ARBA" id="ARBA00022475"/>
    </source>
</evidence>
<evidence type="ECO:0000256" key="2">
    <source>
        <dbReference type="ARBA" id="ARBA00010735"/>
    </source>
</evidence>
<comment type="similarity">
    <text evidence="2">Belongs to the AzlC family.</text>
</comment>
<feature type="transmembrane region" description="Helical" evidence="8">
    <location>
        <begin position="56"/>
        <end position="83"/>
    </location>
</feature>